<dbReference type="Proteomes" id="UP001455709">
    <property type="component" value="Unassembled WGS sequence"/>
</dbReference>
<dbReference type="Gene3D" id="1.25.40.10">
    <property type="entry name" value="Tetratricopeptide repeat domain"/>
    <property type="match status" value="1"/>
</dbReference>
<name>A0ABV0F619_9NEIS</name>
<dbReference type="InterPro" id="IPR011990">
    <property type="entry name" value="TPR-like_helical_dom_sf"/>
</dbReference>
<proteinExistence type="inferred from homology"/>
<comment type="similarity">
    <text evidence="1">Belongs to the LcrH/SycD chaperone family.</text>
</comment>
<accession>A0ABV0F619</accession>
<dbReference type="PIRSF" id="PIRSF003165">
    <property type="entry name" value="Chaperone_SicA"/>
    <property type="match status" value="1"/>
</dbReference>
<dbReference type="NCBIfam" id="TIGR02552">
    <property type="entry name" value="LcrH_SycD"/>
    <property type="match status" value="1"/>
</dbReference>
<evidence type="ECO:0000313" key="4">
    <source>
        <dbReference type="Proteomes" id="UP001455709"/>
    </source>
</evidence>
<dbReference type="SUPFAM" id="SSF48452">
    <property type="entry name" value="TPR-like"/>
    <property type="match status" value="1"/>
</dbReference>
<dbReference type="PRINTS" id="PR01595">
    <property type="entry name" value="SYCDCHAPRONE"/>
</dbReference>
<evidence type="ECO:0000313" key="3">
    <source>
        <dbReference type="EMBL" id="MEO2215483.1"/>
    </source>
</evidence>
<dbReference type="InterPro" id="IPR011716">
    <property type="entry name" value="TPR-3"/>
</dbReference>
<dbReference type="Pfam" id="PF07720">
    <property type="entry name" value="TPR_3"/>
    <property type="match status" value="2"/>
</dbReference>
<dbReference type="RefSeq" id="WP_347369282.1">
    <property type="nucleotide sequence ID" value="NZ_JBDOJC010000001.1"/>
</dbReference>
<keyword evidence="4" id="KW-1185">Reference proteome</keyword>
<dbReference type="NCBIfam" id="NF011859">
    <property type="entry name" value="PRK15331.1"/>
    <property type="match status" value="1"/>
</dbReference>
<gene>
    <name evidence="3" type="primary">sicA</name>
    <name evidence="3" type="ORF">ABGV49_00180</name>
</gene>
<evidence type="ECO:0000256" key="2">
    <source>
        <dbReference type="ARBA" id="ARBA00023186"/>
    </source>
</evidence>
<evidence type="ECO:0000256" key="1">
    <source>
        <dbReference type="ARBA" id="ARBA00010244"/>
    </source>
</evidence>
<reference evidence="3 4" key="1">
    <citation type="submission" date="2024-05" db="EMBL/GenBank/DDBJ databases">
        <authorList>
            <person name="De Oliveira J.P."/>
            <person name="Noriler S.A."/>
            <person name="De Oliveira A.G."/>
            <person name="Sipoli D.S."/>
        </authorList>
    </citation>
    <scope>NUCLEOTIDE SEQUENCE [LARGE SCALE GENOMIC DNA]</scope>
    <source>
        <strain evidence="3 4">LABIM189</strain>
    </source>
</reference>
<protein>
    <submittedName>
        <fullName evidence="3">Type III secretion system translocator chaperone SicA</fullName>
    </submittedName>
</protein>
<dbReference type="InterPro" id="IPR005415">
    <property type="entry name" value="T3SS_Ca_resp_chp_LcrH/SycD"/>
</dbReference>
<comment type="caution">
    <text evidence="3">The sequence shown here is derived from an EMBL/GenBank/DDBJ whole genome shotgun (WGS) entry which is preliminary data.</text>
</comment>
<dbReference type="EMBL" id="JBDOJC010000001">
    <property type="protein sequence ID" value="MEO2215483.1"/>
    <property type="molecule type" value="Genomic_DNA"/>
</dbReference>
<keyword evidence="2" id="KW-0143">Chaperone</keyword>
<dbReference type="InterPro" id="IPR016379">
    <property type="entry name" value="T3SS_Ca_resp_chp_LcrH/SycD_sub"/>
</dbReference>
<sequence>MNLNDIEDQKKYAEMVWEAVREGATLKDLNGIPQGMMDGLYAHAYDFYQKGKLDDAETFFRFLCIYDFYNPDYIIGLAAVYQLKKQYQKAADLYALAFAQAKSDYRPLFFIGQCQLGMLKAFKAKQCFELVCEYSDDQALRAKAQVYLDALQDAEDVEASAHNEEPA</sequence>
<organism evidence="3 4">
    <name type="scientific">Chromobacterium vaccinii</name>
    <dbReference type="NCBI Taxonomy" id="1108595"/>
    <lineage>
        <taxon>Bacteria</taxon>
        <taxon>Pseudomonadati</taxon>
        <taxon>Pseudomonadota</taxon>
        <taxon>Betaproteobacteria</taxon>
        <taxon>Neisseriales</taxon>
        <taxon>Chromobacteriaceae</taxon>
        <taxon>Chromobacterium</taxon>
    </lineage>
</organism>